<sequence>MIEPVRYQKKLEGKSNAHLITFSDGNDYVVKYFQPGFEKSLPNEWVAYCLARFLELPIPYARIVDIPEEFSNNIKELAGLGSVKYQYASLYKPNCFDGHQVLDVSNLTNDQVQLAGIILFDYWLCNTDRTRKNILLHEVTPNIHGLSIIDHAEVFGTYNWDLPDLENLPTTLLKSATHQIMTLFIEEEENFSEQLEIIQTIPVLLMEEIVDLIPEEWAVSKEEKKAMVSALIRRRKRVLPELTQRFIKKIYRPLKSYD</sequence>
<dbReference type="Proteomes" id="UP000027936">
    <property type="component" value="Unassembled WGS sequence"/>
</dbReference>
<dbReference type="AlphaFoldDB" id="A0A072NSZ2"/>
<dbReference type="PATRIC" id="fig|1348973.3.peg.4294"/>
<dbReference type="RefSeq" id="WP_035198321.1">
    <property type="nucleotide sequence ID" value="NZ_JJRY01000028.1"/>
</dbReference>
<proteinExistence type="predicted"/>
<evidence type="ECO:0000259" key="1">
    <source>
        <dbReference type="Pfam" id="PF20613"/>
    </source>
</evidence>
<gene>
    <name evidence="2" type="ORF">M670_04422</name>
</gene>
<dbReference type="EMBL" id="JJRY01000028">
    <property type="protein sequence ID" value="KEF36350.1"/>
    <property type="molecule type" value="Genomic_DNA"/>
</dbReference>
<dbReference type="OrthoDB" id="2939938at2"/>
<protein>
    <recommendedName>
        <fullName evidence="1">HipA-like kinase domain-containing protein</fullName>
    </recommendedName>
</protein>
<accession>A0A072NSZ2</accession>
<feature type="domain" description="HipA-like kinase" evidence="1">
    <location>
        <begin position="9"/>
        <end position="242"/>
    </location>
</feature>
<reference evidence="2 3" key="1">
    <citation type="submission" date="2014-04" db="EMBL/GenBank/DDBJ databases">
        <title>Draft genome sequence of Bacillus azotoformans MEV2011, a (co-) denitrifying strain unable to grow in the presence of oxygen.</title>
        <authorList>
            <person name="Nielsen M."/>
            <person name="Schreiber L."/>
            <person name="Finster K."/>
            <person name="Schramm A."/>
        </authorList>
    </citation>
    <scope>NUCLEOTIDE SEQUENCE [LARGE SCALE GENOMIC DNA]</scope>
    <source>
        <strain evidence="2 3">MEV2011</strain>
    </source>
</reference>
<evidence type="ECO:0000313" key="2">
    <source>
        <dbReference type="EMBL" id="KEF36350.1"/>
    </source>
</evidence>
<dbReference type="Pfam" id="PF20613">
    <property type="entry name" value="HipA_2"/>
    <property type="match status" value="1"/>
</dbReference>
<organism evidence="2 3">
    <name type="scientific">Schinkia azotoformans MEV2011</name>
    <dbReference type="NCBI Taxonomy" id="1348973"/>
    <lineage>
        <taxon>Bacteria</taxon>
        <taxon>Bacillati</taxon>
        <taxon>Bacillota</taxon>
        <taxon>Bacilli</taxon>
        <taxon>Bacillales</taxon>
        <taxon>Bacillaceae</taxon>
        <taxon>Calidifontibacillus/Schinkia group</taxon>
        <taxon>Schinkia</taxon>
    </lineage>
</organism>
<comment type="caution">
    <text evidence="2">The sequence shown here is derived from an EMBL/GenBank/DDBJ whole genome shotgun (WGS) entry which is preliminary data.</text>
</comment>
<name>A0A072NSZ2_SCHAZ</name>
<evidence type="ECO:0000313" key="3">
    <source>
        <dbReference type="Proteomes" id="UP000027936"/>
    </source>
</evidence>
<dbReference type="InterPro" id="IPR046748">
    <property type="entry name" value="HipA_2"/>
</dbReference>